<reference evidence="2" key="1">
    <citation type="submission" date="2025-08" db="UniProtKB">
        <authorList>
            <consortium name="RefSeq"/>
        </authorList>
    </citation>
    <scope>IDENTIFICATION</scope>
</reference>
<accession>A0A6J1MV63</accession>
<dbReference type="GeneID" id="112043268"/>
<evidence type="ECO:0000313" key="2">
    <source>
        <dbReference type="RefSeq" id="XP_023934356.2"/>
    </source>
</evidence>
<proteinExistence type="predicted"/>
<sequence length="548" mass="63677">MYLVRAIQSFNTTTCTKVHTFTKIAVHFILPVRNQNRPYCRNIPFIGLYKRVIGTLPDDILLHLEKKHPKVISLSEESLQCTLQVLNKFGISAADACFDPHIFCMNPISMDNYGEILKECNFTSILPSHIIRYHTLVKSRTIAQLKEKGLLRDDVKLEEILHENFHEWPKECQQPKTFQDTDTNILTIRMSVLESYLQWKLCITTDEFRKYCKNYLPLKHRPMCDIKEALNIAENDIKFNMDTIRRNGFIISSDPTNTKLILENVDTLGGVDVRKVIRSEPALLKNNYRAILEIKKLLMQYNISDDAQQHYFKIYCMHPRTVQERLEQLSKLAEYKILCTNPRVLYMVVHERKMMNRLNKIRAARKQCYSLNNLVASTKLFNTYISSFGEKVCSKDIAILISSSLNVQGITNKSVLDKLRKHKYSLHIALNVIGENIHRLKKLFDDDVIFDNCQILLYPVLELEKFINCFVKIRNGDTSVKETSKVELDATYSTIDYRILTDSQILSLVLYEIEKKYHFSGDGIWNRLEGGMTDTQIANKKLKQSANN</sequence>
<keyword evidence="1" id="KW-1185">Reference proteome</keyword>
<dbReference type="Gene3D" id="1.25.70.10">
    <property type="entry name" value="Transcription termination factor 3, mitochondrial"/>
    <property type="match status" value="1"/>
</dbReference>
<gene>
    <name evidence="2" type="primary">LOC112043268</name>
</gene>
<dbReference type="OrthoDB" id="10064535at2759"/>
<dbReference type="RefSeq" id="XP_023934356.2">
    <property type="nucleotide sequence ID" value="XM_024078588.2"/>
</dbReference>
<dbReference type="InterPro" id="IPR038538">
    <property type="entry name" value="MTERF_sf"/>
</dbReference>
<organism evidence="1 2">
    <name type="scientific">Bicyclus anynana</name>
    <name type="common">Squinting bush brown butterfly</name>
    <dbReference type="NCBI Taxonomy" id="110368"/>
    <lineage>
        <taxon>Eukaryota</taxon>
        <taxon>Metazoa</taxon>
        <taxon>Ecdysozoa</taxon>
        <taxon>Arthropoda</taxon>
        <taxon>Hexapoda</taxon>
        <taxon>Insecta</taxon>
        <taxon>Pterygota</taxon>
        <taxon>Neoptera</taxon>
        <taxon>Endopterygota</taxon>
        <taxon>Lepidoptera</taxon>
        <taxon>Glossata</taxon>
        <taxon>Ditrysia</taxon>
        <taxon>Papilionoidea</taxon>
        <taxon>Nymphalidae</taxon>
        <taxon>Satyrinae</taxon>
        <taxon>Satyrini</taxon>
        <taxon>Mycalesina</taxon>
        <taxon>Bicyclus</taxon>
    </lineage>
</organism>
<protein>
    <submittedName>
        <fullName evidence="2">Transcription termination factor 5, mitochondrial</fullName>
    </submittedName>
</protein>
<name>A0A6J1MV63_BICAN</name>
<evidence type="ECO:0000313" key="1">
    <source>
        <dbReference type="Proteomes" id="UP001652582"/>
    </source>
</evidence>
<dbReference type="KEGG" id="bany:112043268"/>
<dbReference type="Proteomes" id="UP001652582">
    <property type="component" value="Chromosome 4"/>
</dbReference>
<dbReference type="AlphaFoldDB" id="A0A6J1MV63"/>